<sequence>MRNPIEKIKHLYTELREIRHIPRTTINLMVETAADNPFYRDLTMEYYKEARQRHPKFLLIRQMEWGVALCILPEKFDDYFMLLEGAARRNYKKAKRLEYHFGELDYNNHLDEVTAIHHSTETRQGKLPKDFVKYAATPHSNPPSLDSEHAYPYFGVFNKEGTLIAYASCFVAGEYCNIQRIYGHAGYQSDGCVPMLIISIAEYLYQHYPKVTHYAYGTYYGASQSMQRFKRKFHFLPHRVEWKLQSD</sequence>
<dbReference type="InterPro" id="IPR016181">
    <property type="entry name" value="Acyl_CoA_acyltransferase"/>
</dbReference>
<proteinExistence type="predicted"/>
<name>A0A7U6GKP5_9GAMM</name>
<dbReference type="AlphaFoldDB" id="A0A7U6GKP5"/>
<accession>A0A7U6GKP5</accession>
<gene>
    <name evidence="1" type="ORF">TBH_C2528</name>
</gene>
<dbReference type="Gene3D" id="3.40.630.30">
    <property type="match status" value="1"/>
</dbReference>
<dbReference type="EMBL" id="AP012273">
    <property type="protein sequence ID" value="BAO45436.1"/>
    <property type="molecule type" value="Genomic_DNA"/>
</dbReference>
<dbReference type="Proteomes" id="UP000031631">
    <property type="component" value="Chromosome"/>
</dbReference>
<reference evidence="1 2" key="1">
    <citation type="journal article" date="2014" name="PLoS ONE">
        <title>Physiological and genomic features of a novel sulfur-oxidizing gammaproteobacterium belonging to a previously uncultivated symbiotic lineage isolated from a hydrothermal vent.</title>
        <authorList>
            <person name="Nunoura T."/>
            <person name="Takaki Y."/>
            <person name="Kazama H."/>
            <person name="Kakuta J."/>
            <person name="Shimamura S."/>
            <person name="Makita H."/>
            <person name="Hirai M."/>
            <person name="Miyazaki M."/>
            <person name="Takai K."/>
        </authorList>
    </citation>
    <scope>NUCLEOTIDE SEQUENCE [LARGE SCALE GENOMIC DNA]</scope>
    <source>
        <strain evidence="1 2">Hiromi1</strain>
    </source>
</reference>
<keyword evidence="2" id="KW-1185">Reference proteome</keyword>
<evidence type="ECO:0000313" key="1">
    <source>
        <dbReference type="EMBL" id="BAO45436.1"/>
    </source>
</evidence>
<dbReference type="RefSeq" id="WP_041069068.1">
    <property type="nucleotide sequence ID" value="NZ_AP012273.1"/>
</dbReference>
<dbReference type="SUPFAM" id="SSF55729">
    <property type="entry name" value="Acyl-CoA N-acyltransferases (Nat)"/>
    <property type="match status" value="1"/>
</dbReference>
<dbReference type="KEGG" id="tbn:TBH_C2528"/>
<evidence type="ECO:0000313" key="2">
    <source>
        <dbReference type="Proteomes" id="UP000031631"/>
    </source>
</evidence>
<organism evidence="1 2">
    <name type="scientific">Thiolapillus brandeum</name>
    <dbReference type="NCBI Taxonomy" id="1076588"/>
    <lineage>
        <taxon>Bacteria</taxon>
        <taxon>Pseudomonadati</taxon>
        <taxon>Pseudomonadota</taxon>
        <taxon>Gammaproteobacteria</taxon>
        <taxon>Chromatiales</taxon>
        <taxon>Sedimenticolaceae</taxon>
        <taxon>Thiolapillus</taxon>
    </lineage>
</organism>
<dbReference type="OrthoDB" id="5950343at2"/>
<protein>
    <submittedName>
        <fullName evidence="1">Uncharacterized protein</fullName>
    </submittedName>
</protein>